<gene>
    <name evidence="2" type="ORF">NPIL_80521</name>
</gene>
<dbReference type="EMBL" id="BMAW01048572">
    <property type="protein sequence ID" value="GFS66745.1"/>
    <property type="molecule type" value="Genomic_DNA"/>
</dbReference>
<reference evidence="2" key="1">
    <citation type="submission" date="2020-08" db="EMBL/GenBank/DDBJ databases">
        <title>Multicomponent nature underlies the extraordinary mechanical properties of spider dragline silk.</title>
        <authorList>
            <person name="Kono N."/>
            <person name="Nakamura H."/>
            <person name="Mori M."/>
            <person name="Yoshida Y."/>
            <person name="Ohtoshi R."/>
            <person name="Malay A.D."/>
            <person name="Moran D.A.P."/>
            <person name="Tomita M."/>
            <person name="Numata K."/>
            <person name="Arakawa K."/>
        </authorList>
    </citation>
    <scope>NUCLEOTIDE SEQUENCE</scope>
</reference>
<proteinExistence type="predicted"/>
<keyword evidence="3" id="KW-1185">Reference proteome</keyword>
<organism evidence="2 3">
    <name type="scientific">Nephila pilipes</name>
    <name type="common">Giant wood spider</name>
    <name type="synonym">Nephila maculata</name>
    <dbReference type="NCBI Taxonomy" id="299642"/>
    <lineage>
        <taxon>Eukaryota</taxon>
        <taxon>Metazoa</taxon>
        <taxon>Ecdysozoa</taxon>
        <taxon>Arthropoda</taxon>
        <taxon>Chelicerata</taxon>
        <taxon>Arachnida</taxon>
        <taxon>Araneae</taxon>
        <taxon>Araneomorphae</taxon>
        <taxon>Entelegynae</taxon>
        <taxon>Araneoidea</taxon>
        <taxon>Nephilidae</taxon>
        <taxon>Nephila</taxon>
    </lineage>
</organism>
<dbReference type="AlphaFoldDB" id="A0A8X6IYZ1"/>
<dbReference type="Proteomes" id="UP000887013">
    <property type="component" value="Unassembled WGS sequence"/>
</dbReference>
<protein>
    <submittedName>
        <fullName evidence="2">Uncharacterized protein</fullName>
    </submittedName>
</protein>
<comment type="caution">
    <text evidence="2">The sequence shown here is derived from an EMBL/GenBank/DDBJ whole genome shotgun (WGS) entry which is preliminary data.</text>
</comment>
<feature type="region of interest" description="Disordered" evidence="1">
    <location>
        <begin position="1"/>
        <end position="93"/>
    </location>
</feature>
<sequence>MRIRTFSLDKGNNQSRKNGRDEPRGKNISTVEKVIKLSKEDSDDPVSDILNDPFPDVNESDEETDVEGSLTDVPQEEYVKKEKKLEKPERARY</sequence>
<evidence type="ECO:0000313" key="3">
    <source>
        <dbReference type="Proteomes" id="UP000887013"/>
    </source>
</evidence>
<accession>A0A8X6IYZ1</accession>
<name>A0A8X6IYZ1_NEPPI</name>
<evidence type="ECO:0000313" key="2">
    <source>
        <dbReference type="EMBL" id="GFS66745.1"/>
    </source>
</evidence>
<evidence type="ECO:0000256" key="1">
    <source>
        <dbReference type="SAM" id="MobiDB-lite"/>
    </source>
</evidence>
<feature type="compositionally biased region" description="Basic and acidic residues" evidence="1">
    <location>
        <begin position="77"/>
        <end position="93"/>
    </location>
</feature>